<protein>
    <submittedName>
        <fullName evidence="2">Uncharacterized protein</fullName>
    </submittedName>
</protein>
<evidence type="ECO:0000313" key="2">
    <source>
        <dbReference type="EMBL" id="GMR46050.1"/>
    </source>
</evidence>
<keyword evidence="3" id="KW-1185">Reference proteome</keyword>
<name>A0AAN5HZ26_9BILA</name>
<dbReference type="EMBL" id="BTRK01000004">
    <property type="protein sequence ID" value="GMR46050.1"/>
    <property type="molecule type" value="Genomic_DNA"/>
</dbReference>
<evidence type="ECO:0000313" key="3">
    <source>
        <dbReference type="Proteomes" id="UP001328107"/>
    </source>
</evidence>
<proteinExistence type="predicted"/>
<accession>A0AAN5HZ26</accession>
<sequence>MQRPGFFPSFPFDFLRNNGTCRMSEKSEVVLSSTAPARDAVNDENRAPAEEREERKEAVFVTPALKSRRKSTSSKKKSNEKRGGSEAEDEPGPSASPSVSARAAAAVAAMAAAEAAVESQLDPSWSDEQKLRALNRKRDRLMQQRGTINARVDWKFPDLVSAKDGVNCEGAGPFFFTSHRRREMFEREIQRIQWDIRTGKTTLAQRKRESAKMRADLNDDLNMRIRAVENVSNPIAVAVWRNQQSSDAMSYDDN</sequence>
<comment type="caution">
    <text evidence="2">The sequence shown here is derived from an EMBL/GenBank/DDBJ whole genome shotgun (WGS) entry which is preliminary data.</text>
</comment>
<gene>
    <name evidence="2" type="ORF">PMAYCL1PPCAC_16245</name>
</gene>
<feature type="compositionally biased region" description="Basic residues" evidence="1">
    <location>
        <begin position="66"/>
        <end position="79"/>
    </location>
</feature>
<reference evidence="3" key="1">
    <citation type="submission" date="2022-10" db="EMBL/GenBank/DDBJ databases">
        <title>Genome assembly of Pristionchus species.</title>
        <authorList>
            <person name="Yoshida K."/>
            <person name="Sommer R.J."/>
        </authorList>
    </citation>
    <scope>NUCLEOTIDE SEQUENCE [LARGE SCALE GENOMIC DNA]</scope>
    <source>
        <strain evidence="3">RS5460</strain>
    </source>
</reference>
<evidence type="ECO:0000256" key="1">
    <source>
        <dbReference type="SAM" id="MobiDB-lite"/>
    </source>
</evidence>
<organism evidence="2 3">
    <name type="scientific">Pristionchus mayeri</name>
    <dbReference type="NCBI Taxonomy" id="1317129"/>
    <lineage>
        <taxon>Eukaryota</taxon>
        <taxon>Metazoa</taxon>
        <taxon>Ecdysozoa</taxon>
        <taxon>Nematoda</taxon>
        <taxon>Chromadorea</taxon>
        <taxon>Rhabditida</taxon>
        <taxon>Rhabditina</taxon>
        <taxon>Diplogasteromorpha</taxon>
        <taxon>Diplogasteroidea</taxon>
        <taxon>Neodiplogasteridae</taxon>
        <taxon>Pristionchus</taxon>
    </lineage>
</organism>
<feature type="compositionally biased region" description="Basic and acidic residues" evidence="1">
    <location>
        <begin position="40"/>
        <end position="58"/>
    </location>
</feature>
<feature type="region of interest" description="Disordered" evidence="1">
    <location>
        <begin position="24"/>
        <end position="100"/>
    </location>
</feature>
<dbReference type="AlphaFoldDB" id="A0AAN5HZ26"/>
<dbReference type="Proteomes" id="UP001328107">
    <property type="component" value="Unassembled WGS sequence"/>
</dbReference>